<protein>
    <submittedName>
        <fullName evidence="3">Transferrin receptor protein 1</fullName>
    </submittedName>
</protein>
<keyword evidence="1" id="KW-0812">Transmembrane</keyword>
<keyword evidence="2" id="KW-1185">Reference proteome</keyword>
<proteinExistence type="predicted"/>
<feature type="transmembrane region" description="Helical" evidence="1">
    <location>
        <begin position="26"/>
        <end position="48"/>
    </location>
</feature>
<gene>
    <name evidence="3" type="primary">LOC100741828</name>
</gene>
<dbReference type="Proteomes" id="UP000515180">
    <property type="component" value="Unplaced"/>
</dbReference>
<dbReference type="KEGG" id="bim:100741828"/>
<dbReference type="PANTHER" id="PTHR10404">
    <property type="entry name" value="N-ACETYLATED-ALPHA-LINKED ACIDIC DIPEPTIDASE"/>
    <property type="match status" value="1"/>
</dbReference>
<accession>A0A6P3E149</accession>
<evidence type="ECO:0000313" key="2">
    <source>
        <dbReference type="Proteomes" id="UP000515180"/>
    </source>
</evidence>
<dbReference type="RefSeq" id="XP_003491403.2">
    <property type="nucleotide sequence ID" value="XM_003491355.4"/>
</dbReference>
<keyword evidence="1" id="KW-0472">Membrane</keyword>
<dbReference type="GeneID" id="100741828"/>
<name>A0A6P3E149_BOMIM</name>
<dbReference type="InterPro" id="IPR039373">
    <property type="entry name" value="Peptidase_M28B"/>
</dbReference>
<dbReference type="OrthoDB" id="5841748at2759"/>
<reference evidence="3" key="1">
    <citation type="submission" date="2025-08" db="UniProtKB">
        <authorList>
            <consortium name="RefSeq"/>
        </authorList>
    </citation>
    <scope>IDENTIFICATION</scope>
</reference>
<dbReference type="SUPFAM" id="SSF53187">
    <property type="entry name" value="Zn-dependent exopeptidases"/>
    <property type="match status" value="1"/>
</dbReference>
<dbReference type="PANTHER" id="PTHR10404:SF74">
    <property type="entry name" value="AMINOPEPTIDASE NAALADL1-LIKE"/>
    <property type="match status" value="1"/>
</dbReference>
<dbReference type="GO" id="GO:0004180">
    <property type="term" value="F:carboxypeptidase activity"/>
    <property type="evidence" value="ECO:0007669"/>
    <property type="project" value="TreeGrafter"/>
</dbReference>
<dbReference type="Gene3D" id="3.40.630.10">
    <property type="entry name" value="Zn peptidases"/>
    <property type="match status" value="1"/>
</dbReference>
<keyword evidence="1" id="KW-1133">Transmembrane helix</keyword>
<evidence type="ECO:0000313" key="3">
    <source>
        <dbReference type="RefSeq" id="XP_003491403.2"/>
    </source>
</evidence>
<sequence length="431" mass="49832">MQRVLSFQMVRGVNESREFVTKRMCFSFILSIGFLTFLGGYTLGRFVMIRAMEFRAEKRRLELAGNGLENTEHLQRFMLKQLERASLDPDFEMKWDSFNLKEDDIYQVNNILSNLSLIEKVVKCQSHIVATARGAREPDRYVVLSASGEGVGIALKLAKIFNQIQEECTWKPRRSIIFCLFSASSNPCPEILSSFLPHKIVAYIVVDHQALQGKGHFIVSGSDIVQFMVLESASIVKDWFSYDNQLLSSNNTFYNVTTSRLALDIPHAVLSYVNNNITCNEDHHERELHKIILVQIVGQTIWKFSESLIIKWNPSYFNNTALDILKSINNTELLDVKEKVQRTLDKLLTSIKICNKKIDTVDNINTLDTRILNDLMMDLDRILLCPDKQNQSRTDWSKFFRLNHESSDKIIMYMNEVVKCYENAIQFLQDR</sequence>
<dbReference type="AlphaFoldDB" id="A0A6P3E149"/>
<organism evidence="2 3">
    <name type="scientific">Bombus impatiens</name>
    <name type="common">Bumblebee</name>
    <dbReference type="NCBI Taxonomy" id="132113"/>
    <lineage>
        <taxon>Eukaryota</taxon>
        <taxon>Metazoa</taxon>
        <taxon>Ecdysozoa</taxon>
        <taxon>Arthropoda</taxon>
        <taxon>Hexapoda</taxon>
        <taxon>Insecta</taxon>
        <taxon>Pterygota</taxon>
        <taxon>Neoptera</taxon>
        <taxon>Endopterygota</taxon>
        <taxon>Hymenoptera</taxon>
        <taxon>Apocrita</taxon>
        <taxon>Aculeata</taxon>
        <taxon>Apoidea</taxon>
        <taxon>Anthophila</taxon>
        <taxon>Apidae</taxon>
        <taxon>Bombus</taxon>
        <taxon>Pyrobombus</taxon>
    </lineage>
</organism>
<keyword evidence="3" id="KW-0675">Receptor</keyword>
<evidence type="ECO:0000256" key="1">
    <source>
        <dbReference type="SAM" id="Phobius"/>
    </source>
</evidence>